<dbReference type="Gene3D" id="3.20.20.100">
    <property type="entry name" value="NADP-dependent oxidoreductase domain"/>
    <property type="match status" value="1"/>
</dbReference>
<evidence type="ECO:0000313" key="2">
    <source>
        <dbReference type="EMBL" id="EFJ21934.1"/>
    </source>
</evidence>
<gene>
    <name evidence="2" type="ORF">SELMODRAFT_105734</name>
</gene>
<dbReference type="InterPro" id="IPR023210">
    <property type="entry name" value="NADP_OxRdtase_dom"/>
</dbReference>
<dbReference type="KEGG" id="smo:SELMODRAFT_105734"/>
<dbReference type="Gramene" id="EFJ21934">
    <property type="protein sequence ID" value="EFJ21934"/>
    <property type="gene ID" value="SELMODRAFT_105734"/>
</dbReference>
<dbReference type="InterPro" id="IPR020471">
    <property type="entry name" value="AKR"/>
</dbReference>
<name>D8S0I0_SELML</name>
<dbReference type="AlphaFoldDB" id="D8S0I0"/>
<dbReference type="CDD" id="cd19099">
    <property type="entry name" value="AKR_unchar"/>
    <property type="match status" value="1"/>
</dbReference>
<dbReference type="EMBL" id="GL377597">
    <property type="protein sequence ID" value="EFJ21934.1"/>
    <property type="molecule type" value="Genomic_DNA"/>
</dbReference>
<proteinExistence type="predicted"/>
<dbReference type="InterPro" id="IPR036812">
    <property type="entry name" value="NAD(P)_OxRdtase_dom_sf"/>
</dbReference>
<protein>
    <recommendedName>
        <fullName evidence="1">NADP-dependent oxidoreductase domain-containing protein</fullName>
    </recommendedName>
</protein>
<dbReference type="HOGENOM" id="CLU_054485_0_0_1"/>
<dbReference type="PANTHER" id="PTHR42686:SF1">
    <property type="entry name" value="GH17980P-RELATED"/>
    <property type="match status" value="1"/>
</dbReference>
<dbReference type="GO" id="GO:0004032">
    <property type="term" value="F:aldose reductase (NADPH) activity"/>
    <property type="evidence" value="ECO:0000318"/>
    <property type="project" value="GO_Central"/>
</dbReference>
<evidence type="ECO:0000313" key="3">
    <source>
        <dbReference type="Proteomes" id="UP000001514"/>
    </source>
</evidence>
<dbReference type="Proteomes" id="UP000001514">
    <property type="component" value="Unassembled WGS sequence"/>
</dbReference>
<accession>D8S0I0</accession>
<sequence>MFLVLFSSGAGNYRSLPAQTSTGDLTVSSLGLGTYLGPETDVADEEYKNAVLRALALGINVLDSAINYRNMRSERAIGLALAEAVSRGVVKRNQVVVCTKGGFLSFDTIRPPNPRGWIEENYVRPGIFAWEDFVAGCHCMKPEYIKNQLDKSRANLGLETIDVYYIHNPETQLGEVSREEFYKRIKAAFTVLEEACNEGKVGIYGIATWNGFRVPPESKGHLSLEELVRAAYEAGGERHHFKILQLPYNMALQEAANSQTQLVQGIKMTLLQAAKELGISVATSASLMQAKFSQGDKTLTGAQCALQFVRTTPNVLVALAGMRRVEHVEENAKLIELSAEPSTLHN</sequence>
<evidence type="ECO:0000259" key="1">
    <source>
        <dbReference type="Pfam" id="PF00248"/>
    </source>
</evidence>
<dbReference type="Pfam" id="PF00248">
    <property type="entry name" value="Aldo_ket_red"/>
    <property type="match status" value="1"/>
</dbReference>
<dbReference type="PANTHER" id="PTHR42686">
    <property type="entry name" value="GH17980P-RELATED"/>
    <property type="match status" value="1"/>
</dbReference>
<dbReference type="eggNOG" id="ENOG502S0PI">
    <property type="taxonomic scope" value="Eukaryota"/>
</dbReference>
<reference evidence="2 3" key="1">
    <citation type="journal article" date="2011" name="Science">
        <title>The Selaginella genome identifies genetic changes associated with the evolution of vascular plants.</title>
        <authorList>
            <person name="Banks J.A."/>
            <person name="Nishiyama T."/>
            <person name="Hasebe M."/>
            <person name="Bowman J.L."/>
            <person name="Gribskov M."/>
            <person name="dePamphilis C."/>
            <person name="Albert V.A."/>
            <person name="Aono N."/>
            <person name="Aoyama T."/>
            <person name="Ambrose B.A."/>
            <person name="Ashton N.W."/>
            <person name="Axtell M.J."/>
            <person name="Barker E."/>
            <person name="Barker M.S."/>
            <person name="Bennetzen J.L."/>
            <person name="Bonawitz N.D."/>
            <person name="Chapple C."/>
            <person name="Cheng C."/>
            <person name="Correa L.G."/>
            <person name="Dacre M."/>
            <person name="DeBarry J."/>
            <person name="Dreyer I."/>
            <person name="Elias M."/>
            <person name="Engstrom E.M."/>
            <person name="Estelle M."/>
            <person name="Feng L."/>
            <person name="Finet C."/>
            <person name="Floyd S.K."/>
            <person name="Frommer W.B."/>
            <person name="Fujita T."/>
            <person name="Gramzow L."/>
            <person name="Gutensohn M."/>
            <person name="Harholt J."/>
            <person name="Hattori M."/>
            <person name="Heyl A."/>
            <person name="Hirai T."/>
            <person name="Hiwatashi Y."/>
            <person name="Ishikawa M."/>
            <person name="Iwata M."/>
            <person name="Karol K.G."/>
            <person name="Koehler B."/>
            <person name="Kolukisaoglu U."/>
            <person name="Kubo M."/>
            <person name="Kurata T."/>
            <person name="Lalonde S."/>
            <person name="Li K."/>
            <person name="Li Y."/>
            <person name="Litt A."/>
            <person name="Lyons E."/>
            <person name="Manning G."/>
            <person name="Maruyama T."/>
            <person name="Michael T.P."/>
            <person name="Mikami K."/>
            <person name="Miyazaki S."/>
            <person name="Morinaga S."/>
            <person name="Murata T."/>
            <person name="Mueller-Roeber B."/>
            <person name="Nelson D.R."/>
            <person name="Obara M."/>
            <person name="Oguri Y."/>
            <person name="Olmstead R.G."/>
            <person name="Onodera N."/>
            <person name="Petersen B.L."/>
            <person name="Pils B."/>
            <person name="Prigge M."/>
            <person name="Rensing S.A."/>
            <person name="Riano-Pachon D.M."/>
            <person name="Roberts A.W."/>
            <person name="Sato Y."/>
            <person name="Scheller H.V."/>
            <person name="Schulz B."/>
            <person name="Schulz C."/>
            <person name="Shakirov E.V."/>
            <person name="Shibagaki N."/>
            <person name="Shinohara N."/>
            <person name="Shippen D.E."/>
            <person name="Soerensen I."/>
            <person name="Sotooka R."/>
            <person name="Sugimoto N."/>
            <person name="Sugita M."/>
            <person name="Sumikawa N."/>
            <person name="Tanurdzic M."/>
            <person name="Theissen G."/>
            <person name="Ulvskov P."/>
            <person name="Wakazuki S."/>
            <person name="Weng J.K."/>
            <person name="Willats W.W."/>
            <person name="Wipf D."/>
            <person name="Wolf P.G."/>
            <person name="Yang L."/>
            <person name="Zimmer A.D."/>
            <person name="Zhu Q."/>
            <person name="Mitros T."/>
            <person name="Hellsten U."/>
            <person name="Loque D."/>
            <person name="Otillar R."/>
            <person name="Salamov A."/>
            <person name="Schmutz J."/>
            <person name="Shapiro H."/>
            <person name="Lindquist E."/>
            <person name="Lucas S."/>
            <person name="Rokhsar D."/>
            <person name="Grigoriev I.V."/>
        </authorList>
    </citation>
    <scope>NUCLEOTIDE SEQUENCE [LARGE SCALE GENOMIC DNA]</scope>
</reference>
<feature type="domain" description="NADP-dependent oxidoreductase" evidence="1">
    <location>
        <begin position="30"/>
        <end position="209"/>
    </location>
</feature>
<dbReference type="SUPFAM" id="SSF51430">
    <property type="entry name" value="NAD(P)-linked oxidoreductase"/>
    <property type="match status" value="1"/>
</dbReference>
<dbReference type="InParanoid" id="D8S0I0"/>
<keyword evidence="3" id="KW-1185">Reference proteome</keyword>
<dbReference type="OMA" id="AIQLPFN"/>
<dbReference type="GO" id="GO:0005829">
    <property type="term" value="C:cytosol"/>
    <property type="evidence" value="ECO:0000318"/>
    <property type="project" value="GO_Central"/>
</dbReference>
<organism evidence="3">
    <name type="scientific">Selaginella moellendorffii</name>
    <name type="common">Spikemoss</name>
    <dbReference type="NCBI Taxonomy" id="88036"/>
    <lineage>
        <taxon>Eukaryota</taxon>
        <taxon>Viridiplantae</taxon>
        <taxon>Streptophyta</taxon>
        <taxon>Embryophyta</taxon>
        <taxon>Tracheophyta</taxon>
        <taxon>Lycopodiopsida</taxon>
        <taxon>Selaginellales</taxon>
        <taxon>Selaginellaceae</taxon>
        <taxon>Selaginella</taxon>
    </lineage>
</organism>